<reference evidence="2" key="1">
    <citation type="journal article" date="2014" name="Nat. Genet.">
        <title>Genome of the human hookworm Necator americanus.</title>
        <authorList>
            <person name="Tang Y.T."/>
            <person name="Gao X."/>
            <person name="Rosa B.A."/>
            <person name="Abubucker S."/>
            <person name="Hallsworth-Pepin K."/>
            <person name="Martin J."/>
            <person name="Tyagi R."/>
            <person name="Heizer E."/>
            <person name="Zhang X."/>
            <person name="Bhonagiri-Palsikar V."/>
            <person name="Minx P."/>
            <person name="Warren W.C."/>
            <person name="Wang Q."/>
            <person name="Zhan B."/>
            <person name="Hotez P.J."/>
            <person name="Sternberg P.W."/>
            <person name="Dougall A."/>
            <person name="Gaze S.T."/>
            <person name="Mulvenna J."/>
            <person name="Sotillo J."/>
            <person name="Ranganathan S."/>
            <person name="Rabelo E.M."/>
            <person name="Wilson R.K."/>
            <person name="Felgner P.L."/>
            <person name="Bethony J."/>
            <person name="Hawdon J.M."/>
            <person name="Gasser R.B."/>
            <person name="Loukas A."/>
            <person name="Mitreva M."/>
        </authorList>
    </citation>
    <scope>NUCLEOTIDE SEQUENCE [LARGE SCALE GENOMIC DNA]</scope>
</reference>
<dbReference type="KEGG" id="nai:NECAME_09878"/>
<organism evidence="1 2">
    <name type="scientific">Necator americanus</name>
    <name type="common">Human hookworm</name>
    <dbReference type="NCBI Taxonomy" id="51031"/>
    <lineage>
        <taxon>Eukaryota</taxon>
        <taxon>Metazoa</taxon>
        <taxon>Ecdysozoa</taxon>
        <taxon>Nematoda</taxon>
        <taxon>Chromadorea</taxon>
        <taxon>Rhabditida</taxon>
        <taxon>Rhabditina</taxon>
        <taxon>Rhabditomorpha</taxon>
        <taxon>Strongyloidea</taxon>
        <taxon>Ancylostomatidae</taxon>
        <taxon>Bunostominae</taxon>
        <taxon>Necator</taxon>
    </lineage>
</organism>
<name>W2TBD9_NECAM</name>
<evidence type="ECO:0000313" key="1">
    <source>
        <dbReference type="EMBL" id="ETN79345.1"/>
    </source>
</evidence>
<dbReference type="EMBL" id="KI659531">
    <property type="protein sequence ID" value="ETN79345.1"/>
    <property type="molecule type" value="Genomic_DNA"/>
</dbReference>
<dbReference type="AlphaFoldDB" id="W2TBD9"/>
<accession>W2TBD9</accession>
<keyword evidence="2" id="KW-1185">Reference proteome</keyword>
<protein>
    <submittedName>
        <fullName evidence="1">Uncharacterized protein</fullName>
    </submittedName>
</protein>
<dbReference type="Proteomes" id="UP000053676">
    <property type="component" value="Unassembled WGS sequence"/>
</dbReference>
<proteinExistence type="predicted"/>
<evidence type="ECO:0000313" key="2">
    <source>
        <dbReference type="Proteomes" id="UP000053676"/>
    </source>
</evidence>
<sequence length="116" mass="13134">MGFPADKKVLINAFDGGMTISSSSLLSPLEVRYFVEETHTINDYLFSLAGFRARKYDRQGPHSNPPSIHLNEKTYDELLVNTPTPSEYWTHHNVESSLTHSLCEFLFSPTIERGEG</sequence>
<gene>
    <name evidence="1" type="ORF">NECAME_09878</name>
</gene>